<dbReference type="EMBL" id="ML996689">
    <property type="protein sequence ID" value="KAF2404048.1"/>
    <property type="molecule type" value="Genomic_DNA"/>
</dbReference>
<keyword evidence="2" id="KW-1133">Transmembrane helix</keyword>
<feature type="region of interest" description="Disordered" evidence="1">
    <location>
        <begin position="61"/>
        <end position="122"/>
    </location>
</feature>
<accession>A0A6G1I6X4</accession>
<gene>
    <name evidence="3" type="ORF">EJ06DRAFT_471777</name>
</gene>
<evidence type="ECO:0000256" key="1">
    <source>
        <dbReference type="SAM" id="MobiDB-lite"/>
    </source>
</evidence>
<dbReference type="Proteomes" id="UP000799640">
    <property type="component" value="Unassembled WGS sequence"/>
</dbReference>
<keyword evidence="2" id="KW-0472">Membrane</keyword>
<evidence type="ECO:0000256" key="2">
    <source>
        <dbReference type="SAM" id="Phobius"/>
    </source>
</evidence>
<reference evidence="3" key="1">
    <citation type="journal article" date="2020" name="Stud. Mycol.">
        <title>101 Dothideomycetes genomes: a test case for predicting lifestyles and emergence of pathogens.</title>
        <authorList>
            <person name="Haridas S."/>
            <person name="Albert R."/>
            <person name="Binder M."/>
            <person name="Bloem J."/>
            <person name="Labutti K."/>
            <person name="Salamov A."/>
            <person name="Andreopoulos B."/>
            <person name="Baker S."/>
            <person name="Barry K."/>
            <person name="Bills G."/>
            <person name="Bluhm B."/>
            <person name="Cannon C."/>
            <person name="Castanera R."/>
            <person name="Culley D."/>
            <person name="Daum C."/>
            <person name="Ezra D."/>
            <person name="Gonzalez J."/>
            <person name="Henrissat B."/>
            <person name="Kuo A."/>
            <person name="Liang C."/>
            <person name="Lipzen A."/>
            <person name="Lutzoni F."/>
            <person name="Magnuson J."/>
            <person name="Mondo S."/>
            <person name="Nolan M."/>
            <person name="Ohm R."/>
            <person name="Pangilinan J."/>
            <person name="Park H.-J."/>
            <person name="Ramirez L."/>
            <person name="Alfaro M."/>
            <person name="Sun H."/>
            <person name="Tritt A."/>
            <person name="Yoshinaga Y."/>
            <person name="Zwiers L.-H."/>
            <person name="Turgeon B."/>
            <person name="Goodwin S."/>
            <person name="Spatafora J."/>
            <person name="Crous P."/>
            <person name="Grigoriev I."/>
        </authorList>
    </citation>
    <scope>NUCLEOTIDE SEQUENCE</scope>
    <source>
        <strain evidence="3">CBS 262.69</strain>
    </source>
</reference>
<feature type="transmembrane region" description="Helical" evidence="2">
    <location>
        <begin position="6"/>
        <end position="25"/>
    </location>
</feature>
<dbReference type="AlphaFoldDB" id="A0A6G1I6X4"/>
<dbReference type="OrthoDB" id="4775599at2759"/>
<keyword evidence="2" id="KW-0812">Transmembrane</keyword>
<keyword evidence="4" id="KW-1185">Reference proteome</keyword>
<sequence>MLNYYFVFAALLVMFMFLGAYLLHLRKKKIKERSRNSGHNALARDLDGWVGSRRWMYGNWRQAPPPRQEGLNELGEAPPPYKPEPGQELPQIPLQTLARDPQDRASPPDYEAVAGHLDEPRR</sequence>
<proteinExistence type="predicted"/>
<evidence type="ECO:0000313" key="3">
    <source>
        <dbReference type="EMBL" id="KAF2404048.1"/>
    </source>
</evidence>
<protein>
    <submittedName>
        <fullName evidence="3">Uncharacterized protein</fullName>
    </submittedName>
</protein>
<organism evidence="3 4">
    <name type="scientific">Trichodelitschia bisporula</name>
    <dbReference type="NCBI Taxonomy" id="703511"/>
    <lineage>
        <taxon>Eukaryota</taxon>
        <taxon>Fungi</taxon>
        <taxon>Dikarya</taxon>
        <taxon>Ascomycota</taxon>
        <taxon>Pezizomycotina</taxon>
        <taxon>Dothideomycetes</taxon>
        <taxon>Dothideomycetes incertae sedis</taxon>
        <taxon>Phaeotrichales</taxon>
        <taxon>Phaeotrichaceae</taxon>
        <taxon>Trichodelitschia</taxon>
    </lineage>
</organism>
<name>A0A6G1I6X4_9PEZI</name>
<evidence type="ECO:0000313" key="4">
    <source>
        <dbReference type="Proteomes" id="UP000799640"/>
    </source>
</evidence>